<keyword evidence="1" id="KW-1133">Transmembrane helix</keyword>
<comment type="caution">
    <text evidence="3">The sequence shown here is derived from an EMBL/GenBank/DDBJ whole genome shotgun (WGS) entry which is preliminary data.</text>
</comment>
<protein>
    <submittedName>
        <fullName evidence="3">CPBP family intramembrane metalloprotease</fullName>
    </submittedName>
</protein>
<dbReference type="Proteomes" id="UP000448867">
    <property type="component" value="Unassembled WGS sequence"/>
</dbReference>
<evidence type="ECO:0000313" key="4">
    <source>
        <dbReference type="Proteomes" id="UP000448867"/>
    </source>
</evidence>
<feature type="transmembrane region" description="Helical" evidence="1">
    <location>
        <begin position="97"/>
        <end position="113"/>
    </location>
</feature>
<keyword evidence="3" id="KW-0645">Protease</keyword>
<keyword evidence="1" id="KW-0472">Membrane</keyword>
<feature type="transmembrane region" description="Helical" evidence="1">
    <location>
        <begin position="119"/>
        <end position="138"/>
    </location>
</feature>
<keyword evidence="3" id="KW-0378">Hydrolase</keyword>
<feature type="transmembrane region" description="Helical" evidence="1">
    <location>
        <begin position="52"/>
        <end position="76"/>
    </location>
</feature>
<keyword evidence="1" id="KW-0812">Transmembrane</keyword>
<reference evidence="3 4" key="1">
    <citation type="submission" date="2019-11" db="EMBL/GenBank/DDBJ databases">
        <title>Bacillus lacus genome.</title>
        <authorList>
            <person name="Allen C.J."/>
            <person name="Newman J.D."/>
        </authorList>
    </citation>
    <scope>NUCLEOTIDE SEQUENCE [LARGE SCALE GENOMIC DNA]</scope>
    <source>
        <strain evidence="3 4">KCTC 33946</strain>
    </source>
</reference>
<organism evidence="3 4">
    <name type="scientific">Metabacillus lacus</name>
    <dbReference type="NCBI Taxonomy" id="1983721"/>
    <lineage>
        <taxon>Bacteria</taxon>
        <taxon>Bacillati</taxon>
        <taxon>Bacillota</taxon>
        <taxon>Bacilli</taxon>
        <taxon>Bacillales</taxon>
        <taxon>Bacillaceae</taxon>
        <taxon>Metabacillus</taxon>
    </lineage>
</organism>
<feature type="domain" description="CAAX prenyl protease 2/Lysostaphin resistance protein A-like" evidence="2">
    <location>
        <begin position="97"/>
        <end position="181"/>
    </location>
</feature>
<proteinExistence type="predicted"/>
<dbReference type="GO" id="GO:0080120">
    <property type="term" value="P:CAAX-box protein maturation"/>
    <property type="evidence" value="ECO:0007669"/>
    <property type="project" value="UniProtKB-ARBA"/>
</dbReference>
<evidence type="ECO:0000259" key="2">
    <source>
        <dbReference type="Pfam" id="PF02517"/>
    </source>
</evidence>
<name>A0A7X2LXS5_9BACI</name>
<dbReference type="RefSeq" id="WP_343031344.1">
    <property type="nucleotide sequence ID" value="NZ_WKKI01000002.1"/>
</dbReference>
<evidence type="ECO:0000256" key="1">
    <source>
        <dbReference type="SAM" id="Phobius"/>
    </source>
</evidence>
<feature type="transmembrane region" description="Helical" evidence="1">
    <location>
        <begin position="21"/>
        <end position="40"/>
    </location>
</feature>
<dbReference type="AlphaFoldDB" id="A0A7X2LXS5"/>
<dbReference type="InterPro" id="IPR003675">
    <property type="entry name" value="Rce1/LyrA-like_dom"/>
</dbReference>
<dbReference type="Pfam" id="PF02517">
    <property type="entry name" value="Rce1-like"/>
    <property type="match status" value="1"/>
</dbReference>
<feature type="transmembrane region" description="Helical" evidence="1">
    <location>
        <begin position="168"/>
        <end position="186"/>
    </location>
</feature>
<keyword evidence="4" id="KW-1185">Reference proteome</keyword>
<dbReference type="GO" id="GO:0006508">
    <property type="term" value="P:proteolysis"/>
    <property type="evidence" value="ECO:0007669"/>
    <property type="project" value="UniProtKB-KW"/>
</dbReference>
<keyword evidence="3" id="KW-0482">Metalloprotease</keyword>
<dbReference type="EMBL" id="WKKI01000002">
    <property type="protein sequence ID" value="MRX71033.1"/>
    <property type="molecule type" value="Genomic_DNA"/>
</dbReference>
<gene>
    <name evidence="3" type="ORF">GJU40_02470</name>
</gene>
<dbReference type="GO" id="GO:0008237">
    <property type="term" value="F:metallopeptidase activity"/>
    <property type="evidence" value="ECO:0007669"/>
    <property type="project" value="UniProtKB-KW"/>
</dbReference>
<accession>A0A7X2LXS5</accession>
<dbReference type="GO" id="GO:0004175">
    <property type="term" value="F:endopeptidase activity"/>
    <property type="evidence" value="ECO:0007669"/>
    <property type="project" value="UniProtKB-ARBA"/>
</dbReference>
<sequence>MFKNQNELISRLTDKQMVQQLYLTQAFLLLASILLGFFLFQSFAEFMSLWNVSFYSIFFIGGGTALLVIAADLLLVKFVPEHMLDDGGINEKLFRSQSVPSIIFLTALIAVTEELLFRGIIQTHFGLFTASIIFALLHFRYITKWVLFIMVVGVSFLLGIVFEATGSLLTTIFAHFIIDLVFALQIRISYKHRGDKG</sequence>
<feature type="transmembrane region" description="Helical" evidence="1">
    <location>
        <begin position="145"/>
        <end position="162"/>
    </location>
</feature>
<evidence type="ECO:0000313" key="3">
    <source>
        <dbReference type="EMBL" id="MRX71033.1"/>
    </source>
</evidence>